<dbReference type="InterPro" id="IPR011990">
    <property type="entry name" value="TPR-like_helical_dom_sf"/>
</dbReference>
<comment type="similarity">
    <text evidence="1">Belongs to the PPR family. P subfamily.</text>
</comment>
<dbReference type="PANTHER" id="PTHR47941">
    <property type="entry name" value="PENTATRICOPEPTIDE REPEAT-CONTAINING PROTEIN 3, MITOCHONDRIAL"/>
    <property type="match status" value="1"/>
</dbReference>
<dbReference type="EMBL" id="JAATIQ010000248">
    <property type="protein sequence ID" value="KAF4367020.1"/>
    <property type="molecule type" value="Genomic_DNA"/>
</dbReference>
<evidence type="ECO:0000256" key="1">
    <source>
        <dbReference type="ARBA" id="ARBA00007626"/>
    </source>
</evidence>
<gene>
    <name evidence="4" type="ORF">G4B88_016732</name>
</gene>
<protein>
    <recommendedName>
        <fullName evidence="6">Pentatricopeptide repeat-containing protein</fullName>
    </recommendedName>
</protein>
<dbReference type="Gene3D" id="1.25.40.10">
    <property type="entry name" value="Tetratricopeptide repeat domain"/>
    <property type="match status" value="4"/>
</dbReference>
<dbReference type="AlphaFoldDB" id="A0A7J6FB72"/>
<keyword evidence="2" id="KW-0677">Repeat</keyword>
<dbReference type="Pfam" id="PF01535">
    <property type="entry name" value="PPR"/>
    <property type="match status" value="2"/>
</dbReference>
<dbReference type="Pfam" id="PF12854">
    <property type="entry name" value="PPR_1"/>
    <property type="match status" value="2"/>
</dbReference>
<feature type="repeat" description="PPR" evidence="3">
    <location>
        <begin position="407"/>
        <end position="441"/>
    </location>
</feature>
<evidence type="ECO:0000256" key="3">
    <source>
        <dbReference type="PROSITE-ProRule" id="PRU00708"/>
    </source>
</evidence>
<feature type="repeat" description="PPR" evidence="3">
    <location>
        <begin position="154"/>
        <end position="189"/>
    </location>
</feature>
<comment type="caution">
    <text evidence="4">The sequence shown here is derived from an EMBL/GenBank/DDBJ whole genome shotgun (WGS) entry which is preliminary data.</text>
</comment>
<sequence length="525" mass="59852">MGGGTLFKWSKNITSSQVEQMIRAEKDIKKAILVFDSATAEFVNGFRHDHNTFGLMISKLVSSNQFRLAEAMLGRMKEEKCDIKENIFMSICRGYGRVHKPLDAIRVFHKMEDFQCKPTSKSYITILSILVEENQLKVAYRFYRYMKEMGIPPILASLNILLKALCKNSETVDAAIRMFREMPSRGFTPDSYTYGTLINGLCKLGKVDDAKELFKEMETKCCLPTVVTYTNLIHGLCRSNNLDEAMGFFEEMISKGISPNVFTYSSLIDGFCKGGRSSEALELMHRMISKGHSPNMVTYSSLIYGLCKEGKLQESLEILDRMKLQGLKPDAGQYGKVIIGFCDINKFQEAANFIDEMVLDGITPNRITWSLHVRIHNIVVQGLCTTNNIDRAFQLYLSLRTRGITVDTRTFDTLVEMFCMKGDLHKAARIVDEMMLDGCVPNEDTWRSIVDGFWSRRKVRESVDSLQAELLSDSNCSNSMFDERTCSMVEKFQRRREALCRVLLDDQHKSQFINSLQAGTYILED</sequence>
<proteinExistence type="inferred from homology"/>
<dbReference type="Proteomes" id="UP000583929">
    <property type="component" value="Unassembled WGS sequence"/>
</dbReference>
<accession>A0A7J6FB72</accession>
<evidence type="ECO:0000313" key="5">
    <source>
        <dbReference type="Proteomes" id="UP000583929"/>
    </source>
</evidence>
<feature type="repeat" description="PPR" evidence="3">
    <location>
        <begin position="295"/>
        <end position="329"/>
    </location>
</feature>
<name>A0A7J6FB72_CANSA</name>
<dbReference type="Pfam" id="PF13041">
    <property type="entry name" value="PPR_2"/>
    <property type="match status" value="2"/>
</dbReference>
<dbReference type="PROSITE" id="PS51375">
    <property type="entry name" value="PPR"/>
    <property type="match status" value="8"/>
</dbReference>
<keyword evidence="5" id="KW-1185">Reference proteome</keyword>
<dbReference type="FunFam" id="1.25.40.10:FF:000558">
    <property type="entry name" value="Pentatricopeptide repeat-containing protein At5g39710"/>
    <property type="match status" value="1"/>
</dbReference>
<feature type="repeat" description="PPR" evidence="3">
    <location>
        <begin position="190"/>
        <end position="224"/>
    </location>
</feature>
<evidence type="ECO:0000256" key="2">
    <source>
        <dbReference type="ARBA" id="ARBA00022737"/>
    </source>
</evidence>
<feature type="repeat" description="PPR" evidence="3">
    <location>
        <begin position="225"/>
        <end position="259"/>
    </location>
</feature>
<organism evidence="4 5">
    <name type="scientific">Cannabis sativa</name>
    <name type="common">Hemp</name>
    <name type="synonym">Marijuana</name>
    <dbReference type="NCBI Taxonomy" id="3483"/>
    <lineage>
        <taxon>Eukaryota</taxon>
        <taxon>Viridiplantae</taxon>
        <taxon>Streptophyta</taxon>
        <taxon>Embryophyta</taxon>
        <taxon>Tracheophyta</taxon>
        <taxon>Spermatophyta</taxon>
        <taxon>Magnoliopsida</taxon>
        <taxon>eudicotyledons</taxon>
        <taxon>Gunneridae</taxon>
        <taxon>Pentapetalae</taxon>
        <taxon>rosids</taxon>
        <taxon>fabids</taxon>
        <taxon>Rosales</taxon>
        <taxon>Cannabaceae</taxon>
        <taxon>Cannabis</taxon>
    </lineage>
</organism>
<evidence type="ECO:0000313" key="4">
    <source>
        <dbReference type="EMBL" id="KAF4367020.1"/>
    </source>
</evidence>
<feature type="repeat" description="PPR" evidence="3">
    <location>
        <begin position="119"/>
        <end position="153"/>
    </location>
</feature>
<dbReference type="SUPFAM" id="SSF81901">
    <property type="entry name" value="HCP-like"/>
    <property type="match status" value="1"/>
</dbReference>
<feature type="repeat" description="PPR" evidence="3">
    <location>
        <begin position="260"/>
        <end position="294"/>
    </location>
</feature>
<reference evidence="4 5" key="1">
    <citation type="journal article" date="2020" name="bioRxiv">
        <title>Sequence and annotation of 42 cannabis genomes reveals extensive copy number variation in cannabinoid synthesis and pathogen resistance genes.</title>
        <authorList>
            <person name="Mckernan K.J."/>
            <person name="Helbert Y."/>
            <person name="Kane L.T."/>
            <person name="Ebling H."/>
            <person name="Zhang L."/>
            <person name="Liu B."/>
            <person name="Eaton Z."/>
            <person name="Mclaughlin S."/>
            <person name="Kingan S."/>
            <person name="Baybayan P."/>
            <person name="Concepcion G."/>
            <person name="Jordan M."/>
            <person name="Riva A."/>
            <person name="Barbazuk W."/>
            <person name="Harkins T."/>
        </authorList>
    </citation>
    <scope>NUCLEOTIDE SEQUENCE [LARGE SCALE GENOMIC DNA]</scope>
    <source>
        <strain evidence="5">cv. Jamaican Lion 4</strain>
        <tissue evidence="4">Leaf</tissue>
    </source>
</reference>
<dbReference type="NCBIfam" id="TIGR00756">
    <property type="entry name" value="PPR"/>
    <property type="match status" value="7"/>
</dbReference>
<feature type="repeat" description="PPR" evidence="3">
    <location>
        <begin position="330"/>
        <end position="364"/>
    </location>
</feature>
<dbReference type="InterPro" id="IPR002885">
    <property type="entry name" value="PPR_rpt"/>
</dbReference>
<evidence type="ECO:0008006" key="6">
    <source>
        <dbReference type="Google" id="ProtNLM"/>
    </source>
</evidence>